<feature type="chain" id="PRO_5037849899" evidence="2">
    <location>
        <begin position="21"/>
        <end position="735"/>
    </location>
</feature>
<reference evidence="4" key="1">
    <citation type="submission" date="2022-11" db="UniProtKB">
        <authorList>
            <consortium name="WormBaseParasite"/>
        </authorList>
    </citation>
    <scope>IDENTIFICATION</scope>
</reference>
<keyword evidence="1" id="KW-0812">Transmembrane</keyword>
<feature type="transmembrane region" description="Helical" evidence="1">
    <location>
        <begin position="587"/>
        <end position="609"/>
    </location>
</feature>
<feature type="transmembrane region" description="Helical" evidence="1">
    <location>
        <begin position="664"/>
        <end position="684"/>
    </location>
</feature>
<dbReference type="PANTHER" id="PTHR21523:SF37">
    <property type="entry name" value="MLT-TEN (MLT-10) RELATED"/>
    <property type="match status" value="1"/>
</dbReference>
<feature type="transmembrane region" description="Helical" evidence="1">
    <location>
        <begin position="621"/>
        <end position="644"/>
    </location>
</feature>
<keyword evidence="3" id="KW-1185">Reference proteome</keyword>
<evidence type="ECO:0000256" key="2">
    <source>
        <dbReference type="SAM" id="SignalP"/>
    </source>
</evidence>
<dbReference type="Pfam" id="PF04870">
    <property type="entry name" value="Moulting_cycle"/>
    <property type="match status" value="1"/>
</dbReference>
<evidence type="ECO:0000313" key="3">
    <source>
        <dbReference type="Proteomes" id="UP000887566"/>
    </source>
</evidence>
<keyword evidence="1" id="KW-0472">Membrane</keyword>
<evidence type="ECO:0000256" key="1">
    <source>
        <dbReference type="SAM" id="Phobius"/>
    </source>
</evidence>
<protein>
    <submittedName>
        <fullName evidence="4">Uncharacterized protein</fullName>
    </submittedName>
</protein>
<evidence type="ECO:0000313" key="4">
    <source>
        <dbReference type="WBParaSite" id="PSAMB.scaffold7998size12738.g30823.t1"/>
    </source>
</evidence>
<proteinExistence type="predicted"/>
<dbReference type="PANTHER" id="PTHR21523">
    <property type="match status" value="1"/>
</dbReference>
<sequence>MMRLILLILVVCFVTYETVAKSNGADRAEKNGAASNGDHYFDGKTINVPLGEKGTHDLYLHWMEQAISGLMAAIANSESERISEEARSDLFTCSKNATNIPSHAKCVMKAIEAQKVTRIVADPPKKEKQPIPKPLESMRQHPTIKKSTKAEPNLRPSKNVGRFKQAGVKRIKFATKQQVQPPNDHSKWVGGFRVSNRRMRLNRRGKRQSPVIHATSYQLPEPGNQVSAFGEVADFLTEAVRGLKGKRDKQTWQGTFAQLKMQTLQQRQRQVEREAVRARFDRLLEAPPEQLQNPRRPLAMKSLELVPELKKHVDEYEQYVQEQRANESQVSTPSPEQLAKARLPIDMIRDIVKLGMTVAGQNTSGFDNKTVKLISPRILSVVPEQDPDDLVNLLSPSLLSLHEEGDGIEKLLSLPQIFKKLNNRDQEKWMNFIVEAAGVSDIVERLSSGSKDSEFEQQKKALGTGKNGEPLFFTKKNVTDMYGKEEERKFDVWEKLHASYTDKQMNEMTGRGFAFLHRDQLDMLYGHDAPYKDSKLGFDINHYGNMSDDDREQLLTGNIRALSYDRRRPSTLSNTHIVLSPLTLSPIVLSPAVLGPIILSPWVFVPLILSPRVLSPLIVNPLVGSPIVLSPLVLHPLILVPGVLNPIILSPMLLSPLILSPQVMTPLILSPFALSPFILSPAVLNPFILSPFFLSPIILSPQVLFALVLSPNALSPLVESPLAVASVVASPSLLS</sequence>
<dbReference type="InterPro" id="IPR006954">
    <property type="entry name" value="Mlt-10-like"/>
</dbReference>
<keyword evidence="1" id="KW-1133">Transmembrane helix</keyword>
<dbReference type="AlphaFoldDB" id="A0A914XDH4"/>
<dbReference type="WBParaSite" id="PSAMB.scaffold7998size12738.g30823.t1">
    <property type="protein sequence ID" value="PSAMB.scaffold7998size12738.g30823.t1"/>
    <property type="gene ID" value="PSAMB.scaffold7998size12738.g30823"/>
</dbReference>
<feature type="signal peptide" evidence="2">
    <location>
        <begin position="1"/>
        <end position="20"/>
    </location>
</feature>
<name>A0A914XDH4_9BILA</name>
<dbReference type="Proteomes" id="UP000887566">
    <property type="component" value="Unplaced"/>
</dbReference>
<organism evidence="3 4">
    <name type="scientific">Plectus sambesii</name>
    <dbReference type="NCBI Taxonomy" id="2011161"/>
    <lineage>
        <taxon>Eukaryota</taxon>
        <taxon>Metazoa</taxon>
        <taxon>Ecdysozoa</taxon>
        <taxon>Nematoda</taxon>
        <taxon>Chromadorea</taxon>
        <taxon>Plectida</taxon>
        <taxon>Plectina</taxon>
        <taxon>Plectoidea</taxon>
        <taxon>Plectidae</taxon>
        <taxon>Plectus</taxon>
    </lineage>
</organism>
<keyword evidence="2" id="KW-0732">Signal</keyword>
<feature type="transmembrane region" description="Helical" evidence="1">
    <location>
        <begin position="691"/>
        <end position="709"/>
    </location>
</feature>
<accession>A0A914XDH4</accession>